<gene>
    <name evidence="1" type="ORF">Hypma_003948</name>
</gene>
<proteinExistence type="predicted"/>
<keyword evidence="2" id="KW-1185">Reference proteome</keyword>
<comment type="caution">
    <text evidence="1">The sequence shown here is derived from an EMBL/GenBank/DDBJ whole genome shotgun (WGS) entry which is preliminary data.</text>
</comment>
<evidence type="ECO:0000313" key="2">
    <source>
        <dbReference type="Proteomes" id="UP000076154"/>
    </source>
</evidence>
<dbReference type="AlphaFoldDB" id="A0A369J8C5"/>
<reference evidence="1" key="1">
    <citation type="submission" date="2018-04" db="EMBL/GenBank/DDBJ databases">
        <title>Whole genome sequencing of Hypsizygus marmoreus.</title>
        <authorList>
            <person name="Choi I.-G."/>
            <person name="Min B."/>
            <person name="Kim J.-G."/>
            <person name="Kim S."/>
            <person name="Oh Y.-L."/>
            <person name="Kong W.-S."/>
            <person name="Park H."/>
            <person name="Jeong J."/>
            <person name="Song E.-S."/>
        </authorList>
    </citation>
    <scope>NUCLEOTIDE SEQUENCE [LARGE SCALE GENOMIC DNA]</scope>
    <source>
        <strain evidence="1">51987-8</strain>
    </source>
</reference>
<dbReference type="EMBL" id="LUEZ02000143">
    <property type="protein sequence ID" value="RDB15714.1"/>
    <property type="molecule type" value="Genomic_DNA"/>
</dbReference>
<dbReference type="Proteomes" id="UP000076154">
    <property type="component" value="Unassembled WGS sequence"/>
</dbReference>
<organism evidence="1 2">
    <name type="scientific">Hypsizygus marmoreus</name>
    <name type="common">White beech mushroom</name>
    <name type="synonym">Agaricus marmoreus</name>
    <dbReference type="NCBI Taxonomy" id="39966"/>
    <lineage>
        <taxon>Eukaryota</taxon>
        <taxon>Fungi</taxon>
        <taxon>Dikarya</taxon>
        <taxon>Basidiomycota</taxon>
        <taxon>Agaricomycotina</taxon>
        <taxon>Agaricomycetes</taxon>
        <taxon>Agaricomycetidae</taxon>
        <taxon>Agaricales</taxon>
        <taxon>Tricholomatineae</taxon>
        <taxon>Lyophyllaceae</taxon>
        <taxon>Hypsizygus</taxon>
    </lineage>
</organism>
<dbReference type="InParanoid" id="A0A369J8C5"/>
<accession>A0A369J8C5</accession>
<sequence>MTRPATSDLGPRRHALRRIAVSAHTSDKPVTKVKSSRCRLHSADKPGIHGRSRGGANLSIVLTLEYGAIDLRRRPHLVSRVASLCRCSRGMPLCILYLHVTAPVGGYVARFRDRSASRLHSYTNVHIATAPEMKSSLAHCSPPGRHDRHVSHIFYSYFFLHRHTHGFALRASTMAASCFDYGTTTYKRIDPPVPSPSSSNAHIPFAPQDNASYIGLGAGFRLSMCWKNAGS</sequence>
<protein>
    <submittedName>
        <fullName evidence="1">Uncharacterized protein</fullName>
    </submittedName>
</protein>
<evidence type="ECO:0000313" key="1">
    <source>
        <dbReference type="EMBL" id="RDB15714.1"/>
    </source>
</evidence>
<name>A0A369J8C5_HYPMA</name>